<gene>
    <name evidence="1" type="ORF">GCM10010507_63310</name>
</gene>
<organism evidence="1 2">
    <name type="scientific">Streptomyces cinnamoneus</name>
    <name type="common">Streptoverticillium cinnamoneum</name>
    <dbReference type="NCBI Taxonomy" id="53446"/>
    <lineage>
        <taxon>Bacteria</taxon>
        <taxon>Bacillati</taxon>
        <taxon>Actinomycetota</taxon>
        <taxon>Actinomycetes</taxon>
        <taxon>Kitasatosporales</taxon>
        <taxon>Streptomycetaceae</taxon>
        <taxon>Streptomyces</taxon>
        <taxon>Streptomyces cinnamoneus group</taxon>
    </lineage>
</organism>
<sequence length="79" mass="8672">MDMMDRLRGAWPRTVDAVVTGIVQAAVTIPFVVPRAADAPPATWASYAMTSLAVLPLLWRRPRATSVQRLALRTITVRA</sequence>
<dbReference type="RefSeq" id="WP_308432194.1">
    <property type="nucleotide sequence ID" value="NZ_BMVB01000061.1"/>
</dbReference>
<dbReference type="Proteomes" id="UP000646244">
    <property type="component" value="Unassembled WGS sequence"/>
</dbReference>
<dbReference type="EMBL" id="BMVB01000061">
    <property type="protein sequence ID" value="GHC75349.1"/>
    <property type="molecule type" value="Genomic_DNA"/>
</dbReference>
<evidence type="ECO:0000313" key="2">
    <source>
        <dbReference type="Proteomes" id="UP000646244"/>
    </source>
</evidence>
<name>A0A919C5Y8_STRCJ</name>
<evidence type="ECO:0008006" key="3">
    <source>
        <dbReference type="Google" id="ProtNLM"/>
    </source>
</evidence>
<evidence type="ECO:0000313" key="1">
    <source>
        <dbReference type="EMBL" id="GHC75349.1"/>
    </source>
</evidence>
<proteinExistence type="predicted"/>
<reference evidence="1" key="1">
    <citation type="journal article" date="2014" name="Int. J. Syst. Evol. Microbiol.">
        <title>Complete genome sequence of Corynebacterium casei LMG S-19264T (=DSM 44701T), isolated from a smear-ripened cheese.</title>
        <authorList>
            <consortium name="US DOE Joint Genome Institute (JGI-PGF)"/>
            <person name="Walter F."/>
            <person name="Albersmeier A."/>
            <person name="Kalinowski J."/>
            <person name="Ruckert C."/>
        </authorList>
    </citation>
    <scope>NUCLEOTIDE SEQUENCE</scope>
    <source>
        <strain evidence="1">JCM 4633</strain>
    </source>
</reference>
<comment type="caution">
    <text evidence="1">The sequence shown here is derived from an EMBL/GenBank/DDBJ whole genome shotgun (WGS) entry which is preliminary data.</text>
</comment>
<protein>
    <recommendedName>
        <fullName evidence="3">Sensor histidine kinase</fullName>
    </recommendedName>
</protein>
<reference evidence="1" key="2">
    <citation type="submission" date="2020-09" db="EMBL/GenBank/DDBJ databases">
        <authorList>
            <person name="Sun Q."/>
            <person name="Ohkuma M."/>
        </authorList>
    </citation>
    <scope>NUCLEOTIDE SEQUENCE</scope>
    <source>
        <strain evidence="1">JCM 4633</strain>
    </source>
</reference>
<accession>A0A919C5Y8</accession>
<dbReference type="AlphaFoldDB" id="A0A919C5Y8"/>